<gene>
    <name evidence="2" type="ORF">PoB_007140400</name>
</gene>
<proteinExistence type="predicted"/>
<dbReference type="InterPro" id="IPR049012">
    <property type="entry name" value="Mutator_transp_dom"/>
</dbReference>
<feature type="domain" description="Mutator-like transposase" evidence="1">
    <location>
        <begin position="3"/>
        <end position="320"/>
    </location>
</feature>
<keyword evidence="3" id="KW-1185">Reference proteome</keyword>
<dbReference type="AlphaFoldDB" id="A0AAV4DL09"/>
<dbReference type="EMBL" id="BLXT01007982">
    <property type="protein sequence ID" value="GFO44899.1"/>
    <property type="molecule type" value="Genomic_DNA"/>
</dbReference>
<protein>
    <submittedName>
        <fullName evidence="2">Forkhead box protein k1</fullName>
    </submittedName>
</protein>
<dbReference type="Pfam" id="PF20700">
    <property type="entry name" value="Mutator"/>
    <property type="match status" value="1"/>
</dbReference>
<dbReference type="Proteomes" id="UP000735302">
    <property type="component" value="Unassembled WGS sequence"/>
</dbReference>
<reference evidence="2 3" key="1">
    <citation type="journal article" date="2021" name="Elife">
        <title>Chloroplast acquisition without the gene transfer in kleptoplastic sea slugs, Plakobranchus ocellatus.</title>
        <authorList>
            <person name="Maeda T."/>
            <person name="Takahashi S."/>
            <person name="Yoshida T."/>
            <person name="Shimamura S."/>
            <person name="Takaki Y."/>
            <person name="Nagai Y."/>
            <person name="Toyoda A."/>
            <person name="Suzuki Y."/>
            <person name="Arimoto A."/>
            <person name="Ishii H."/>
            <person name="Satoh N."/>
            <person name="Nishiyama T."/>
            <person name="Hasebe M."/>
            <person name="Maruyama T."/>
            <person name="Minagawa J."/>
            <person name="Obokata J."/>
            <person name="Shigenobu S."/>
        </authorList>
    </citation>
    <scope>NUCLEOTIDE SEQUENCE [LARGE SCALE GENOMIC DNA]</scope>
</reference>
<sequence>MWESSFKTSSEIRKGSETRGHKEVNIRMISFARSIGRGHSTLVNFSQHLNSPPPLTLPAYTTIASKVGDASREVGEESMVKAALEVRQYVDQAKSDTDPMKCGVSVDGSWQRRGHSSHNGVVTAISVETGKCLDVSVLTNVCRSCQRWEKRKGTAQYEIWKAEHRCTINHVGSAGSMEAIGSVQIFQRSVEAPRYLKYTRYLGDGDSASFKKVVESKPYGEEEEIVKLECVGHVQKRVGTRCRRLKQDLKGKKLEDGKGIAGTGRLTDKMIDTLQNYYGFAIRQNAGNLPGMIKAVKAILGHLSSTDQDPNHEFCDASWCGFLKDPNTYRHKNALPKCIIKLLEPIFNDLTSESLLQKCLHGKTQNNNECLNKLIWDRCSKEYFVERKTVEEAVYSAVAHFNDGASSILKVLNKLGVSPGYYTGQLCTAKDVQRIKKSACRSTEVAKKHRKNKRAVKKGFLDSLPQTDKEMYDPGAH</sequence>
<dbReference type="PANTHER" id="PTHR33309">
    <property type="entry name" value="KERATIN, ULTRA HIGH-SULFUR MATRIX PROTEIN-LIKE"/>
    <property type="match status" value="1"/>
</dbReference>
<evidence type="ECO:0000313" key="3">
    <source>
        <dbReference type="Proteomes" id="UP000735302"/>
    </source>
</evidence>
<evidence type="ECO:0000259" key="1">
    <source>
        <dbReference type="Pfam" id="PF20700"/>
    </source>
</evidence>
<dbReference type="PANTHER" id="PTHR33309:SF3">
    <property type="entry name" value="CCHC-TYPE DOMAIN-CONTAINING PROTEIN"/>
    <property type="match status" value="1"/>
</dbReference>
<evidence type="ECO:0000313" key="2">
    <source>
        <dbReference type="EMBL" id="GFO44899.1"/>
    </source>
</evidence>
<name>A0AAV4DL09_9GAST</name>
<organism evidence="2 3">
    <name type="scientific">Plakobranchus ocellatus</name>
    <dbReference type="NCBI Taxonomy" id="259542"/>
    <lineage>
        <taxon>Eukaryota</taxon>
        <taxon>Metazoa</taxon>
        <taxon>Spiralia</taxon>
        <taxon>Lophotrochozoa</taxon>
        <taxon>Mollusca</taxon>
        <taxon>Gastropoda</taxon>
        <taxon>Heterobranchia</taxon>
        <taxon>Euthyneura</taxon>
        <taxon>Panpulmonata</taxon>
        <taxon>Sacoglossa</taxon>
        <taxon>Placobranchoidea</taxon>
        <taxon>Plakobranchidae</taxon>
        <taxon>Plakobranchus</taxon>
    </lineage>
</organism>
<accession>A0AAV4DL09</accession>
<comment type="caution">
    <text evidence="2">The sequence shown here is derived from an EMBL/GenBank/DDBJ whole genome shotgun (WGS) entry which is preliminary data.</text>
</comment>